<dbReference type="InterPro" id="IPR032675">
    <property type="entry name" value="LRR_dom_sf"/>
</dbReference>
<dbReference type="Proteomes" id="UP000594263">
    <property type="component" value="Unplaced"/>
</dbReference>
<dbReference type="PANTHER" id="PTHR11017:SF271">
    <property type="entry name" value="DISEASE RESISTANCE PROTEIN (TIR-NBS-LRR CLASS) FAMILY"/>
    <property type="match status" value="1"/>
</dbReference>
<evidence type="ECO:0000313" key="1">
    <source>
        <dbReference type="EnsemblPlants" id="Kaladp0011s0174.1.v1.1"/>
    </source>
</evidence>
<dbReference type="OMA" id="NINMESR"/>
<dbReference type="InterPro" id="IPR044974">
    <property type="entry name" value="Disease_R_plants"/>
</dbReference>
<keyword evidence="2" id="KW-1185">Reference proteome</keyword>
<reference evidence="1" key="1">
    <citation type="submission" date="2021-01" db="UniProtKB">
        <authorList>
            <consortium name="EnsemblPlants"/>
        </authorList>
    </citation>
    <scope>IDENTIFICATION</scope>
</reference>
<dbReference type="GO" id="GO:0006952">
    <property type="term" value="P:defense response"/>
    <property type="evidence" value="ECO:0007669"/>
    <property type="project" value="InterPro"/>
</dbReference>
<name>A0A7N0RG99_KALFE</name>
<dbReference type="SUPFAM" id="SSF52058">
    <property type="entry name" value="L domain-like"/>
    <property type="match status" value="1"/>
</dbReference>
<protein>
    <submittedName>
        <fullName evidence="1">Uncharacterized protein</fullName>
    </submittedName>
</protein>
<accession>A0A7N0RG99</accession>
<evidence type="ECO:0000313" key="2">
    <source>
        <dbReference type="Proteomes" id="UP000594263"/>
    </source>
</evidence>
<dbReference type="Gene3D" id="3.80.10.10">
    <property type="entry name" value="Ribonuclease Inhibitor"/>
    <property type="match status" value="2"/>
</dbReference>
<sequence>MHQLIQEMGREVVRQEAVDQPGRRSRLRGHKDTCNVLRTKKGKSAVKGLHFQFSGSSILISSKNHHSKHTSTRVCQPCIDPTHSPGETPKWRPIGTDAFKKMDNLNLLELNYVTLEGSYAKFPKALKWLCWRGFHLESIPEDFDLYELVVLDMQNSSLVHAWEGRKYLGALKIINLNYSDRLVDTPDLSCATGIEAISLEDCTGLVEVHESLGSLSKLKYLNLKGCRNLKKFPRNMHNLVSLETLDLSGCSSLFTDSNPMDTSTITDALINPELLSQFRVPVPPAISFSSLPSLVKLTLSNCGISGDDLFSYLSCSSSLEFLDLTGNPITAIDKNLGPFTRLSRIVLRECKNLRSVSILPGTCSMDVSHCRSLEKVAYSQNPFLLSNDSTGKPKSSAIGAFDCPKLVEIGGVWNFETTSDMAPSRANYLGYPNLESFGDKDLRFDFNASYAMSKGVYQIGMYSVFLVGDHIDKWFHAVAYDSELRYTVPLLPNRSIRGFNVCCVYNAKAYLPFNRVSRITAELSIKNESSMWAWSYESATYAVVVERDVHVVPVYFEEEPGGMWSPTKVGLTWISHWCVMDHRELKPGDVLNISIPSTGDNDALKCGIKIVYEDDEDEVMNEVESGSRIDSVADWYNDTFRSVDLSVFESSAGSRKYELVCDADLESSLHWFKFSNKLQSVARGSYDPSYFYPPSEDV</sequence>
<dbReference type="AlphaFoldDB" id="A0A7N0RG99"/>
<dbReference type="Gramene" id="Kaladp0011s0174.1.v1.1">
    <property type="protein sequence ID" value="Kaladp0011s0174.1.v1.1"/>
    <property type="gene ID" value="Kaladp0011s0174.v1.1"/>
</dbReference>
<proteinExistence type="predicted"/>
<dbReference type="EnsemblPlants" id="Kaladp0011s0174.1.v1.1">
    <property type="protein sequence ID" value="Kaladp0011s0174.1.v1.1"/>
    <property type="gene ID" value="Kaladp0011s0174.v1.1"/>
</dbReference>
<dbReference type="PANTHER" id="PTHR11017">
    <property type="entry name" value="LEUCINE-RICH REPEAT-CONTAINING PROTEIN"/>
    <property type="match status" value="1"/>
</dbReference>
<organism evidence="1 2">
    <name type="scientific">Kalanchoe fedtschenkoi</name>
    <name type="common">Lavender scallops</name>
    <name type="synonym">South American air plant</name>
    <dbReference type="NCBI Taxonomy" id="63787"/>
    <lineage>
        <taxon>Eukaryota</taxon>
        <taxon>Viridiplantae</taxon>
        <taxon>Streptophyta</taxon>
        <taxon>Embryophyta</taxon>
        <taxon>Tracheophyta</taxon>
        <taxon>Spermatophyta</taxon>
        <taxon>Magnoliopsida</taxon>
        <taxon>eudicotyledons</taxon>
        <taxon>Gunneridae</taxon>
        <taxon>Pentapetalae</taxon>
        <taxon>Saxifragales</taxon>
        <taxon>Crassulaceae</taxon>
        <taxon>Kalanchoe</taxon>
    </lineage>
</organism>